<evidence type="ECO:0000313" key="7">
    <source>
        <dbReference type="Proteomes" id="UP001140011"/>
    </source>
</evidence>
<dbReference type="OrthoDB" id="6500128at2759"/>
<evidence type="ECO:0000256" key="1">
    <source>
        <dbReference type="ARBA" id="ARBA00022692"/>
    </source>
</evidence>
<evidence type="ECO:0000259" key="5">
    <source>
        <dbReference type="Pfam" id="PF00664"/>
    </source>
</evidence>
<gene>
    <name evidence="6" type="ORF">GGI19_004054</name>
</gene>
<sequence length="239" mass="27124">MVGDLVDDSESFMSIISMTLVQILNAWVTASKIGWRALVPVVVALVHWLLSRLVTNRIERLREENRVYIAPKFQNDFASMLRNIRTIKFYAWEDAFSRGHSSIPFKEYEPPMVWRILQSSLNLLSHATAEVSAALTTTSFITTAETISYLDITLLECSIRSLTIFTETVFGLNSKLMRFQTYKAYVQEFLDADSANYIERLSTTGDSAVELDECVFSWSTNSYTLAPITLQIKAGNFVT</sequence>
<reference evidence="6" key="1">
    <citation type="submission" date="2022-07" db="EMBL/GenBank/DDBJ databases">
        <title>Phylogenomic reconstructions and comparative analyses of Kickxellomycotina fungi.</title>
        <authorList>
            <person name="Reynolds N.K."/>
            <person name="Stajich J.E."/>
            <person name="Barry K."/>
            <person name="Grigoriev I.V."/>
            <person name="Crous P."/>
            <person name="Smith M.E."/>
        </authorList>
    </citation>
    <scope>NUCLEOTIDE SEQUENCE</scope>
    <source>
        <strain evidence="6">BCRC 34297</strain>
    </source>
</reference>
<evidence type="ECO:0000256" key="3">
    <source>
        <dbReference type="ARBA" id="ARBA00023136"/>
    </source>
</evidence>
<dbReference type="AlphaFoldDB" id="A0A9W8GTA1"/>
<feature type="transmembrane region" description="Helical" evidence="4">
    <location>
        <begin position="37"/>
        <end position="55"/>
    </location>
</feature>
<evidence type="ECO:0000256" key="4">
    <source>
        <dbReference type="SAM" id="Phobius"/>
    </source>
</evidence>
<dbReference type="InterPro" id="IPR011527">
    <property type="entry name" value="ABC1_TM_dom"/>
</dbReference>
<protein>
    <recommendedName>
        <fullName evidence="5">ABC transmembrane type-1 domain-containing protein</fullName>
    </recommendedName>
</protein>
<keyword evidence="7" id="KW-1185">Reference proteome</keyword>
<dbReference type="SUPFAM" id="SSF90123">
    <property type="entry name" value="ABC transporter transmembrane region"/>
    <property type="match status" value="1"/>
</dbReference>
<organism evidence="6 7">
    <name type="scientific">Coemansia pectinata</name>
    <dbReference type="NCBI Taxonomy" id="1052879"/>
    <lineage>
        <taxon>Eukaryota</taxon>
        <taxon>Fungi</taxon>
        <taxon>Fungi incertae sedis</taxon>
        <taxon>Zoopagomycota</taxon>
        <taxon>Kickxellomycotina</taxon>
        <taxon>Kickxellomycetes</taxon>
        <taxon>Kickxellales</taxon>
        <taxon>Kickxellaceae</taxon>
        <taxon>Coemansia</taxon>
    </lineage>
</organism>
<feature type="non-terminal residue" evidence="6">
    <location>
        <position position="239"/>
    </location>
</feature>
<comment type="caution">
    <text evidence="6">The sequence shown here is derived from an EMBL/GenBank/DDBJ whole genome shotgun (WGS) entry which is preliminary data.</text>
</comment>
<dbReference type="EMBL" id="JANBUH010000322">
    <property type="protein sequence ID" value="KAJ2752091.1"/>
    <property type="molecule type" value="Genomic_DNA"/>
</dbReference>
<dbReference type="Gene3D" id="1.20.1560.10">
    <property type="entry name" value="ABC transporter type 1, transmembrane domain"/>
    <property type="match status" value="1"/>
</dbReference>
<evidence type="ECO:0000256" key="2">
    <source>
        <dbReference type="ARBA" id="ARBA00022989"/>
    </source>
</evidence>
<keyword evidence="2 4" id="KW-1133">Transmembrane helix</keyword>
<dbReference type="InterPro" id="IPR036640">
    <property type="entry name" value="ABC1_TM_sf"/>
</dbReference>
<dbReference type="GO" id="GO:0016020">
    <property type="term" value="C:membrane"/>
    <property type="evidence" value="ECO:0007669"/>
    <property type="project" value="InterPro"/>
</dbReference>
<dbReference type="Pfam" id="PF00664">
    <property type="entry name" value="ABC_membrane"/>
    <property type="match status" value="1"/>
</dbReference>
<accession>A0A9W8GTA1</accession>
<name>A0A9W8GTA1_9FUNG</name>
<evidence type="ECO:0000313" key="6">
    <source>
        <dbReference type="EMBL" id="KAJ2752091.1"/>
    </source>
</evidence>
<dbReference type="Proteomes" id="UP001140011">
    <property type="component" value="Unassembled WGS sequence"/>
</dbReference>
<proteinExistence type="predicted"/>
<dbReference type="GO" id="GO:0140359">
    <property type="term" value="F:ABC-type transporter activity"/>
    <property type="evidence" value="ECO:0007669"/>
    <property type="project" value="InterPro"/>
</dbReference>
<keyword evidence="3 4" id="KW-0472">Membrane</keyword>
<feature type="domain" description="ABC transmembrane type-1" evidence="5">
    <location>
        <begin position="11"/>
        <end position="96"/>
    </location>
</feature>
<dbReference type="GO" id="GO:0005524">
    <property type="term" value="F:ATP binding"/>
    <property type="evidence" value="ECO:0007669"/>
    <property type="project" value="InterPro"/>
</dbReference>
<keyword evidence="1 4" id="KW-0812">Transmembrane</keyword>